<keyword evidence="3" id="KW-1185">Reference proteome</keyword>
<dbReference type="EMBL" id="CAJPDT010000082">
    <property type="protein sequence ID" value="CAF9935251.1"/>
    <property type="molecule type" value="Genomic_DNA"/>
</dbReference>
<feature type="compositionally biased region" description="Basic residues" evidence="1">
    <location>
        <begin position="64"/>
        <end position="73"/>
    </location>
</feature>
<name>A0A8H3G2Y1_9LECA</name>
<feature type="region of interest" description="Disordered" evidence="1">
    <location>
        <begin position="49"/>
        <end position="73"/>
    </location>
</feature>
<organism evidence="2 3">
    <name type="scientific">Imshaugia aleurites</name>
    <dbReference type="NCBI Taxonomy" id="172621"/>
    <lineage>
        <taxon>Eukaryota</taxon>
        <taxon>Fungi</taxon>
        <taxon>Dikarya</taxon>
        <taxon>Ascomycota</taxon>
        <taxon>Pezizomycotina</taxon>
        <taxon>Lecanoromycetes</taxon>
        <taxon>OSLEUM clade</taxon>
        <taxon>Lecanoromycetidae</taxon>
        <taxon>Lecanorales</taxon>
        <taxon>Lecanorineae</taxon>
        <taxon>Parmeliaceae</taxon>
        <taxon>Imshaugia</taxon>
    </lineage>
</organism>
<evidence type="ECO:0000256" key="1">
    <source>
        <dbReference type="SAM" id="MobiDB-lite"/>
    </source>
</evidence>
<accession>A0A8H3G2Y1</accession>
<reference evidence="2" key="1">
    <citation type="submission" date="2021-03" db="EMBL/GenBank/DDBJ databases">
        <authorList>
            <person name="Tagirdzhanova G."/>
        </authorList>
    </citation>
    <scope>NUCLEOTIDE SEQUENCE</scope>
</reference>
<comment type="caution">
    <text evidence="2">The sequence shown here is derived from an EMBL/GenBank/DDBJ whole genome shotgun (WGS) entry which is preliminary data.</text>
</comment>
<dbReference type="AlphaFoldDB" id="A0A8H3G2Y1"/>
<sequence>MPEPGMMDPCPVFQEAQAIKPHLKKCPVRDYEVIRPLSGHGGKVCAPCRKKNRDEQRKRENAQKRARRAKLKRDKMTAGIGVGNVVWTPPNTWAPSVVDAHTLALHSPQPQRFNTFKVRSMTQALQYELNGSISTETITHDHTNVSQDERGIYSQSRQIFAATMSDALQPQKNGHDMLATGIPEDNNLSSQHEDKTQDLTKTMLDNPEHQPQKHEQVGLGITIPNDAKWGESHAEPCSFSEWSFRMELNEWSTVFEDNGDSDDAKEL</sequence>
<gene>
    <name evidence="2" type="ORF">IMSHALPRED_010158</name>
</gene>
<proteinExistence type="predicted"/>
<feature type="compositionally biased region" description="Basic and acidic residues" evidence="1">
    <location>
        <begin position="52"/>
        <end position="63"/>
    </location>
</feature>
<evidence type="ECO:0000313" key="2">
    <source>
        <dbReference type="EMBL" id="CAF9935251.1"/>
    </source>
</evidence>
<dbReference type="Proteomes" id="UP000664534">
    <property type="component" value="Unassembled WGS sequence"/>
</dbReference>
<evidence type="ECO:0000313" key="3">
    <source>
        <dbReference type="Proteomes" id="UP000664534"/>
    </source>
</evidence>
<dbReference type="OrthoDB" id="5366917at2759"/>
<protein>
    <submittedName>
        <fullName evidence="2">Uncharacterized protein</fullName>
    </submittedName>
</protein>